<evidence type="ECO:0000313" key="6">
    <source>
        <dbReference type="Proteomes" id="UP000323258"/>
    </source>
</evidence>
<dbReference type="CDD" id="cd06343">
    <property type="entry name" value="PBP1_ABC_ligand_binding-like"/>
    <property type="match status" value="1"/>
</dbReference>
<evidence type="ECO:0000259" key="4">
    <source>
        <dbReference type="Pfam" id="PF13458"/>
    </source>
</evidence>
<comment type="caution">
    <text evidence="5">The sequence shown here is derived from an EMBL/GenBank/DDBJ whole genome shotgun (WGS) entry which is preliminary data.</text>
</comment>
<dbReference type="InterPro" id="IPR028081">
    <property type="entry name" value="Leu-bd"/>
</dbReference>
<dbReference type="SUPFAM" id="SSF53822">
    <property type="entry name" value="Periplasmic binding protein-like I"/>
    <property type="match status" value="1"/>
</dbReference>
<dbReference type="Proteomes" id="UP000323258">
    <property type="component" value="Unassembled WGS sequence"/>
</dbReference>
<reference evidence="5 6" key="1">
    <citation type="submission" date="2019-08" db="EMBL/GenBank/DDBJ databases">
        <authorList>
            <person name="Seo Y.L."/>
        </authorList>
    </citation>
    <scope>NUCLEOTIDE SEQUENCE [LARGE SCALE GENOMIC DNA]</scope>
    <source>
        <strain evidence="5 6">MaA-C15</strain>
    </source>
</reference>
<accession>A0A5D4H0H0</accession>
<evidence type="ECO:0000256" key="2">
    <source>
        <dbReference type="ARBA" id="ARBA00022729"/>
    </source>
</evidence>
<feature type="signal peptide" evidence="3">
    <location>
        <begin position="1"/>
        <end position="22"/>
    </location>
</feature>
<evidence type="ECO:0000256" key="1">
    <source>
        <dbReference type="ARBA" id="ARBA00010062"/>
    </source>
</evidence>
<gene>
    <name evidence="5" type="ORF">FY036_08195</name>
</gene>
<evidence type="ECO:0000313" key="5">
    <source>
        <dbReference type="EMBL" id="TYR33539.1"/>
    </source>
</evidence>
<dbReference type="PANTHER" id="PTHR47235">
    <property type="entry name" value="BLR6548 PROTEIN"/>
    <property type="match status" value="1"/>
</dbReference>
<protein>
    <submittedName>
        <fullName evidence="5">ABC transporter substrate-binding protein</fullName>
    </submittedName>
</protein>
<name>A0A5D4H0H0_9HYPH</name>
<feature type="chain" id="PRO_5022659955" evidence="3">
    <location>
        <begin position="23"/>
        <end position="384"/>
    </location>
</feature>
<keyword evidence="6" id="KW-1185">Reference proteome</keyword>
<reference evidence="5 6" key="2">
    <citation type="submission" date="2019-09" db="EMBL/GenBank/DDBJ databases">
        <title>Mesorhizobium sp. MaA-C15 isolated from Microcystis aeruginosa.</title>
        <authorList>
            <person name="Jeong S.E."/>
            <person name="Jin H.M."/>
            <person name="Jeon C.O."/>
        </authorList>
    </citation>
    <scope>NUCLEOTIDE SEQUENCE [LARGE SCALE GENOMIC DNA]</scope>
    <source>
        <strain evidence="5 6">MaA-C15</strain>
    </source>
</reference>
<dbReference type="Pfam" id="PF13458">
    <property type="entry name" value="Peripla_BP_6"/>
    <property type="match status" value="1"/>
</dbReference>
<dbReference type="Gene3D" id="3.40.50.2300">
    <property type="match status" value="2"/>
</dbReference>
<dbReference type="OrthoDB" id="9791590at2"/>
<dbReference type="InterPro" id="IPR028082">
    <property type="entry name" value="Peripla_BP_I"/>
</dbReference>
<proteinExistence type="inferred from homology"/>
<organism evidence="5 6">
    <name type="scientific">Neoaquamicrobium microcysteis</name>
    <dbReference type="NCBI Taxonomy" id="2682781"/>
    <lineage>
        <taxon>Bacteria</taxon>
        <taxon>Pseudomonadati</taxon>
        <taxon>Pseudomonadota</taxon>
        <taxon>Alphaproteobacteria</taxon>
        <taxon>Hyphomicrobiales</taxon>
        <taxon>Phyllobacteriaceae</taxon>
        <taxon>Neoaquamicrobium</taxon>
    </lineage>
</organism>
<dbReference type="EMBL" id="VSZS01000059">
    <property type="protein sequence ID" value="TYR33539.1"/>
    <property type="molecule type" value="Genomic_DNA"/>
</dbReference>
<dbReference type="RefSeq" id="WP_148914213.1">
    <property type="nucleotide sequence ID" value="NZ_VSZS01000059.1"/>
</dbReference>
<dbReference type="AlphaFoldDB" id="A0A5D4H0H0"/>
<dbReference type="PANTHER" id="PTHR47235:SF1">
    <property type="entry name" value="BLR6548 PROTEIN"/>
    <property type="match status" value="1"/>
</dbReference>
<evidence type="ECO:0000256" key="3">
    <source>
        <dbReference type="SAM" id="SignalP"/>
    </source>
</evidence>
<keyword evidence="2 3" id="KW-0732">Signal</keyword>
<sequence length="384" mass="40930">MRAFIGLVGAVSIGLSTSVALAADPGVSDTEIVVGGIAPFTGPGGPLGYAGTLGNRIAAAEINENGGVNGRTIRLVIEDDDYVPAKTVQAMQKLIDVDQIFSLTTVSGGSHGLAIMPMIEEGDIPTINPLVTTEAHYEPPRPSFFGIGTDYQQGVINLVKYLDARTPDLSWGAIVQDDESGQARLEGLDTVLEELGKTSSLQQKFRRGQTDFAAEVLNARASGATALILGGLPAQHAAILKEAKKIGYEPQFGVMWVDHIPQVIDLFGPEGDGVYVYDFVPSMTDQQLAPFLELARKHLPADDIARLNRYSVIAYAALKVQAAAMEACGQELTRRCVNENIEKTTDFETGLMAPISFGEGVRLTDMAGRVLRIDAAAGRFVPAE</sequence>
<feature type="domain" description="Leucine-binding protein" evidence="4">
    <location>
        <begin position="31"/>
        <end position="374"/>
    </location>
</feature>
<comment type="similarity">
    <text evidence="1">Belongs to the leucine-binding protein family.</text>
</comment>